<keyword evidence="5 6" id="KW-0472">Membrane</keyword>
<name>A0A060RDA1_9BACT</name>
<dbReference type="EMBL" id="HG934468">
    <property type="protein sequence ID" value="CDN32038.1"/>
    <property type="molecule type" value="Genomic_DNA"/>
</dbReference>
<dbReference type="KEGG" id="rbc:BN938_1961"/>
<feature type="transmembrane region" description="Helical" evidence="6">
    <location>
        <begin position="221"/>
        <end position="242"/>
    </location>
</feature>
<feature type="transmembrane region" description="Helical" evidence="6">
    <location>
        <begin position="12"/>
        <end position="30"/>
    </location>
</feature>
<feature type="transmembrane region" description="Helical" evidence="6">
    <location>
        <begin position="341"/>
        <end position="358"/>
    </location>
</feature>
<feature type="transmembrane region" description="Helical" evidence="6">
    <location>
        <begin position="42"/>
        <end position="62"/>
    </location>
</feature>
<feature type="transmembrane region" description="Helical" evidence="6">
    <location>
        <begin position="431"/>
        <end position="455"/>
    </location>
</feature>
<gene>
    <name evidence="7" type="ORF">BN938_1961</name>
</gene>
<feature type="transmembrane region" description="Helical" evidence="6">
    <location>
        <begin position="130"/>
        <end position="148"/>
    </location>
</feature>
<keyword evidence="2" id="KW-1003">Cell membrane</keyword>
<reference evidence="7 8" key="1">
    <citation type="journal article" date="2015" name="Genome Announc.">
        <title>Complete Genome Sequence of the Novel Leech Symbiont Mucinivorans hirudinis M3T.</title>
        <authorList>
            <person name="Nelson M.C."/>
            <person name="Bomar L."/>
            <person name="Graf J."/>
        </authorList>
    </citation>
    <scope>NUCLEOTIDE SEQUENCE [LARGE SCALE GENOMIC DNA]</scope>
    <source>
        <strain evidence="8">M3</strain>
    </source>
</reference>
<evidence type="ECO:0000313" key="7">
    <source>
        <dbReference type="EMBL" id="CDN32038.1"/>
    </source>
</evidence>
<evidence type="ECO:0000256" key="3">
    <source>
        <dbReference type="ARBA" id="ARBA00022692"/>
    </source>
</evidence>
<dbReference type="GO" id="GO:0005886">
    <property type="term" value="C:plasma membrane"/>
    <property type="evidence" value="ECO:0007669"/>
    <property type="project" value="UniProtKB-SubCell"/>
</dbReference>
<feature type="transmembrane region" description="Helical" evidence="6">
    <location>
        <begin position="262"/>
        <end position="285"/>
    </location>
</feature>
<dbReference type="PANTHER" id="PTHR30250">
    <property type="entry name" value="PST FAMILY PREDICTED COLANIC ACID TRANSPORTER"/>
    <property type="match status" value="1"/>
</dbReference>
<feature type="transmembrane region" description="Helical" evidence="6">
    <location>
        <begin position="160"/>
        <end position="177"/>
    </location>
</feature>
<dbReference type="OrthoDB" id="5751261at2"/>
<evidence type="ECO:0000256" key="4">
    <source>
        <dbReference type="ARBA" id="ARBA00022989"/>
    </source>
</evidence>
<feature type="transmembrane region" description="Helical" evidence="6">
    <location>
        <begin position="91"/>
        <end position="110"/>
    </location>
</feature>
<dbReference type="AlphaFoldDB" id="A0A060RDA1"/>
<comment type="subcellular location">
    <subcellularLocation>
        <location evidence="1">Cell membrane</location>
        <topology evidence="1">Multi-pass membrane protein</topology>
    </subcellularLocation>
</comment>
<feature type="transmembrane region" description="Helical" evidence="6">
    <location>
        <begin position="467"/>
        <end position="489"/>
    </location>
</feature>
<organism evidence="7 8">
    <name type="scientific">Mucinivorans hirudinis</name>
    <dbReference type="NCBI Taxonomy" id="1433126"/>
    <lineage>
        <taxon>Bacteria</taxon>
        <taxon>Pseudomonadati</taxon>
        <taxon>Bacteroidota</taxon>
        <taxon>Bacteroidia</taxon>
        <taxon>Bacteroidales</taxon>
        <taxon>Rikenellaceae</taxon>
        <taxon>Mucinivorans</taxon>
    </lineage>
</organism>
<keyword evidence="8" id="KW-1185">Reference proteome</keyword>
<evidence type="ECO:0000256" key="5">
    <source>
        <dbReference type="ARBA" id="ARBA00023136"/>
    </source>
</evidence>
<sequence>MSNKQGNIKLSAALSYGVILFSIAAGLFYTPWMVKQIGRDDYGLYILVTTFLAYFVVDYGMWQSINKLLSQYRAEGNEQKIKQTIGVATKIYLFFDIVICVVLCCVYFFIDTIFGSLSPTELVKFKTVFLIAGAFSVLNFPFGFVRGVMYSFEYLTQSRYYELAGKIGLIITTIIVLLLGGGLYWLVLVYAFVPLVKNILSVQFLYRKGVRMDFRFWSREAAMSIFGISVWLLFYVLAELFVNNISPTIISIRNSLEQVSVFAIGLTIYSYVYQITNSVAGLFLPKVSKMRLHGQHKEIDDYAIKIGRLQLIITGFLVFGIIVSGSQFINAWMGEAFANSYYVACLMTIPGLIIYSQQIELAKLYAENKIFLQSAMMLLTAITSVTLSYILTPEYGAIGAAIGIAASNFVFMAVGMNVIYRKVLNFDSKKFYTFIGKFVGVFTAVALLIMAFTKYIYEPYFLLSNEWLNFLFVASIYAALYCVSVYFLLMNRSEKELVISIIKKIKR</sequence>
<feature type="transmembrane region" description="Helical" evidence="6">
    <location>
        <begin position="306"/>
        <end position="329"/>
    </location>
</feature>
<dbReference type="PANTHER" id="PTHR30250:SF26">
    <property type="entry name" value="PSMA PROTEIN"/>
    <property type="match status" value="1"/>
</dbReference>
<feature type="transmembrane region" description="Helical" evidence="6">
    <location>
        <begin position="370"/>
        <end position="391"/>
    </location>
</feature>
<dbReference type="HOGENOM" id="CLU_040010_0_0_10"/>
<dbReference type="Pfam" id="PF01943">
    <property type="entry name" value="Polysacc_synt"/>
    <property type="match status" value="1"/>
</dbReference>
<feature type="transmembrane region" description="Helical" evidence="6">
    <location>
        <begin position="397"/>
        <end position="419"/>
    </location>
</feature>
<accession>A0A060RDA1</accession>
<dbReference type="STRING" id="1433126.BN938_1961"/>
<feature type="transmembrane region" description="Helical" evidence="6">
    <location>
        <begin position="183"/>
        <end position="200"/>
    </location>
</feature>
<evidence type="ECO:0000256" key="2">
    <source>
        <dbReference type="ARBA" id="ARBA00022475"/>
    </source>
</evidence>
<keyword evidence="3 6" id="KW-0812">Transmembrane</keyword>
<protein>
    <submittedName>
        <fullName evidence="7">Membrane protein</fullName>
    </submittedName>
</protein>
<dbReference type="Proteomes" id="UP000027616">
    <property type="component" value="Chromosome I"/>
</dbReference>
<evidence type="ECO:0000256" key="6">
    <source>
        <dbReference type="SAM" id="Phobius"/>
    </source>
</evidence>
<keyword evidence="4 6" id="KW-1133">Transmembrane helix</keyword>
<dbReference type="InterPro" id="IPR002797">
    <property type="entry name" value="Polysacc_synth"/>
</dbReference>
<evidence type="ECO:0000256" key="1">
    <source>
        <dbReference type="ARBA" id="ARBA00004651"/>
    </source>
</evidence>
<proteinExistence type="predicted"/>
<evidence type="ECO:0000313" key="8">
    <source>
        <dbReference type="Proteomes" id="UP000027616"/>
    </source>
</evidence>
<dbReference type="InterPro" id="IPR050833">
    <property type="entry name" value="Poly_Biosynth_Transport"/>
</dbReference>
<dbReference type="eggNOG" id="COG2244">
    <property type="taxonomic scope" value="Bacteria"/>
</dbReference>